<dbReference type="EMBL" id="FNWL01000001">
    <property type="protein sequence ID" value="SEH13486.1"/>
    <property type="molecule type" value="Genomic_DNA"/>
</dbReference>
<accession>A0A1H6FRF6</accession>
<dbReference type="Gene3D" id="2.60.120.10">
    <property type="entry name" value="Jelly Rolls"/>
    <property type="match status" value="1"/>
</dbReference>
<feature type="region of interest" description="Disordered" evidence="1">
    <location>
        <begin position="214"/>
        <end position="254"/>
    </location>
</feature>
<sequence>MSDPDQQPDPEFFHENDRIREFVDTVHATADEHEEVPALLDALEEPFEELLMEDGWLPERYQHLTPDDMEDKGDMGSDIAQWLLYRFGEKLALFTLVLPPGAETPIHDHLAWGLVGIYGGTQREEFYRRVDDGGHEGDAELEHLRTEDNGRGDFYRLEPPNNDIHSVETTSDEPSVSVHLLGADVGCIERHAFCADDNDVELFQSGYSNVECEDVRGPPEVGHGHGGHGHAHSHGEGGHSHDQGEHSIEHTANE</sequence>
<dbReference type="Proteomes" id="UP000199112">
    <property type="component" value="Unassembled WGS sequence"/>
</dbReference>
<dbReference type="OrthoDB" id="194516at2157"/>
<dbReference type="CDD" id="cd10548">
    <property type="entry name" value="cupin_CDO"/>
    <property type="match status" value="1"/>
</dbReference>
<dbReference type="SUPFAM" id="SSF51182">
    <property type="entry name" value="RmlC-like cupins"/>
    <property type="match status" value="1"/>
</dbReference>
<feature type="compositionally biased region" description="Basic and acidic residues" evidence="1">
    <location>
        <begin position="233"/>
        <end position="254"/>
    </location>
</feature>
<evidence type="ECO:0000313" key="3">
    <source>
        <dbReference type="Proteomes" id="UP000199112"/>
    </source>
</evidence>
<gene>
    <name evidence="2" type="ORF">SAMN04487967_1405</name>
</gene>
<name>A0A1H6FRF6_9EURY</name>
<dbReference type="RefSeq" id="WP_090506287.1">
    <property type="nucleotide sequence ID" value="NZ_FNWL01000001.1"/>
</dbReference>
<evidence type="ECO:0000256" key="1">
    <source>
        <dbReference type="SAM" id="MobiDB-lite"/>
    </source>
</evidence>
<organism evidence="2 3">
    <name type="scientific">Natronorubrum sediminis</name>
    <dbReference type="NCBI Taxonomy" id="640943"/>
    <lineage>
        <taxon>Archaea</taxon>
        <taxon>Methanobacteriati</taxon>
        <taxon>Methanobacteriota</taxon>
        <taxon>Stenosarchaea group</taxon>
        <taxon>Halobacteria</taxon>
        <taxon>Halobacteriales</taxon>
        <taxon>Natrialbaceae</taxon>
        <taxon>Natronorubrum</taxon>
    </lineage>
</organism>
<proteinExistence type="predicted"/>
<dbReference type="InterPro" id="IPR011051">
    <property type="entry name" value="RmlC_Cupin_sf"/>
</dbReference>
<protein>
    <submittedName>
        <fullName evidence="2">Predicted metal-dependent enzyme of the double-stranded beta helix superfamily</fullName>
    </submittedName>
</protein>
<dbReference type="AlphaFoldDB" id="A0A1H6FRF6"/>
<reference evidence="3" key="1">
    <citation type="submission" date="2016-10" db="EMBL/GenBank/DDBJ databases">
        <authorList>
            <person name="Varghese N."/>
            <person name="Submissions S."/>
        </authorList>
    </citation>
    <scope>NUCLEOTIDE SEQUENCE [LARGE SCALE GENOMIC DNA]</scope>
    <source>
        <strain evidence="3">CGMCC 1.8981</strain>
    </source>
</reference>
<dbReference type="InterPro" id="IPR014710">
    <property type="entry name" value="RmlC-like_jellyroll"/>
</dbReference>
<keyword evidence="3" id="KW-1185">Reference proteome</keyword>
<evidence type="ECO:0000313" key="2">
    <source>
        <dbReference type="EMBL" id="SEH13486.1"/>
    </source>
</evidence>